<dbReference type="EMBL" id="JBJJXI010000158">
    <property type="protein sequence ID" value="KAL3385323.1"/>
    <property type="molecule type" value="Genomic_DNA"/>
</dbReference>
<reference evidence="1 2" key="1">
    <citation type="journal article" date="2024" name="bioRxiv">
        <title>A reference genome for Trichogramma kaykai: A tiny desert-dwelling parasitoid wasp with competing sex-ratio distorters.</title>
        <authorList>
            <person name="Culotta J."/>
            <person name="Lindsey A.R."/>
        </authorList>
    </citation>
    <scope>NUCLEOTIDE SEQUENCE [LARGE SCALE GENOMIC DNA]</scope>
    <source>
        <strain evidence="1 2">KSX58</strain>
    </source>
</reference>
<sequence length="331" mass="37937">MLSRIRGLSKQQVIDKLKELQIEHSENLTLDELRKILKKAVKKEITKEKDLSLVKSDTGAESDNESVIVSDSETDSDMAAEATKLEFCLDKGDWETFIERLENYFEAKDVPTAKQVPVLLMRLDDGAYKLIRDLCAPEKPKDKTLEQLKELFKEQLNPAPSEVMKRYNFHQARQEQSESVAEFAARLKKLSIHCNYKEQKKALRDQLVCGIKDFDTKVELFKVKELTFDDALTLAVAHERAVKNAAKSTYPTDEKQSKLFKLKSAQNNTGHARNQESKRREYKEGQADVTCSCCGKKNHRAANCIHRNKECKICHRKGHLAAVAEKRVKQR</sequence>
<comment type="caution">
    <text evidence="1">The sequence shown here is derived from an EMBL/GenBank/DDBJ whole genome shotgun (WGS) entry which is preliminary data.</text>
</comment>
<gene>
    <name evidence="1" type="ORF">TKK_019101</name>
</gene>
<evidence type="ECO:0000313" key="2">
    <source>
        <dbReference type="Proteomes" id="UP001627154"/>
    </source>
</evidence>
<proteinExistence type="predicted"/>
<protein>
    <recommendedName>
        <fullName evidence="3">Retrotransposon gag domain-containing protein</fullName>
    </recommendedName>
</protein>
<dbReference type="PANTHER" id="PTHR33198:SF19">
    <property type="entry name" value="CCHC-TYPE DOMAIN-CONTAINING PROTEIN"/>
    <property type="match status" value="1"/>
</dbReference>
<evidence type="ECO:0008006" key="3">
    <source>
        <dbReference type="Google" id="ProtNLM"/>
    </source>
</evidence>
<name>A0ABD2VXN0_9HYME</name>
<organism evidence="1 2">
    <name type="scientific">Trichogramma kaykai</name>
    <dbReference type="NCBI Taxonomy" id="54128"/>
    <lineage>
        <taxon>Eukaryota</taxon>
        <taxon>Metazoa</taxon>
        <taxon>Ecdysozoa</taxon>
        <taxon>Arthropoda</taxon>
        <taxon>Hexapoda</taxon>
        <taxon>Insecta</taxon>
        <taxon>Pterygota</taxon>
        <taxon>Neoptera</taxon>
        <taxon>Endopterygota</taxon>
        <taxon>Hymenoptera</taxon>
        <taxon>Apocrita</taxon>
        <taxon>Proctotrupomorpha</taxon>
        <taxon>Chalcidoidea</taxon>
        <taxon>Trichogrammatidae</taxon>
        <taxon>Trichogramma</taxon>
    </lineage>
</organism>
<dbReference type="PANTHER" id="PTHR33198">
    <property type="entry name" value="ANK_REP_REGION DOMAIN-CONTAINING PROTEIN-RELATED"/>
    <property type="match status" value="1"/>
</dbReference>
<dbReference type="Proteomes" id="UP001627154">
    <property type="component" value="Unassembled WGS sequence"/>
</dbReference>
<evidence type="ECO:0000313" key="1">
    <source>
        <dbReference type="EMBL" id="KAL3385323.1"/>
    </source>
</evidence>
<dbReference type="AlphaFoldDB" id="A0ABD2VXN0"/>
<accession>A0ABD2VXN0</accession>
<keyword evidence="2" id="KW-1185">Reference proteome</keyword>